<evidence type="ECO:0000313" key="4">
    <source>
        <dbReference type="EMBL" id="PSR26402.1"/>
    </source>
</evidence>
<dbReference type="SUPFAM" id="SSF53448">
    <property type="entry name" value="Nucleotide-diphospho-sugar transferases"/>
    <property type="match status" value="1"/>
</dbReference>
<feature type="domain" description="Glycosyl transferase family 1" evidence="1">
    <location>
        <begin position="207"/>
        <end position="367"/>
    </location>
</feature>
<dbReference type="InterPro" id="IPR050194">
    <property type="entry name" value="Glycosyltransferase_grp1"/>
</dbReference>
<organism evidence="4 5">
    <name type="scientific">Sulfobacillus thermosulfidooxidans</name>
    <dbReference type="NCBI Taxonomy" id="28034"/>
    <lineage>
        <taxon>Bacteria</taxon>
        <taxon>Bacillati</taxon>
        <taxon>Bacillota</taxon>
        <taxon>Clostridia</taxon>
        <taxon>Eubacteriales</taxon>
        <taxon>Clostridiales Family XVII. Incertae Sedis</taxon>
        <taxon>Sulfobacillus</taxon>
    </lineage>
</organism>
<gene>
    <name evidence="4" type="ORF">C7B47_10825</name>
</gene>
<dbReference type="PANTHER" id="PTHR45947">
    <property type="entry name" value="SULFOQUINOVOSYL TRANSFERASE SQD2"/>
    <property type="match status" value="1"/>
</dbReference>
<dbReference type="Proteomes" id="UP000242705">
    <property type="component" value="Unassembled WGS sequence"/>
</dbReference>
<dbReference type="Gene3D" id="3.40.50.2000">
    <property type="entry name" value="Glycogen Phosphorylase B"/>
    <property type="match status" value="2"/>
</dbReference>
<name>A0A2T2WW06_SULTH</name>
<dbReference type="PANTHER" id="PTHR45947:SF13">
    <property type="entry name" value="TRANSFERASE"/>
    <property type="match status" value="1"/>
</dbReference>
<evidence type="ECO:0000259" key="2">
    <source>
        <dbReference type="Pfam" id="PF00535"/>
    </source>
</evidence>
<sequence length="692" mass="79005">MNIWLLTTEFPPYFGGGIATYCNITTQLWTSHGHNVTVFVVDDTQDHMSITTDNRVRIVRFPNHSSKDLETLGYTARLSYHYAAWVEYFIQHDAPPDIIESQEYLGIAAHLLQRKRTLDPLFMNIPVVITAHSPKFILDPIERAPVYKFPDYWTGEMERFTLKAADAVICPSDYLKTTLQQELGSLNGVVIPNPYILPNRVGTEPGKHLLYVGRMQYLKGILMLLDTLSTLWDEGFPYPLDVVGGDSYFHPRREMMKTYIEKRYRSYIDKGLLILHGRVKPQALSDFYVHAKAVIIPSLFENFPYVAVEAMAHQTTTLASHSGGQRDLIISGVNGFLFTPPSLAQNLKDIISLSNAQLKAIGERARQDIARITNPEHIYNQKMAYFERVLKMPRTIHHFPFIRQPGQQPSGVSSLPFSQNEVRGKNKQDSLTVVIPYYNLGTYLLETLDSLQAVEDVSLHVLVIDDGSNDGISIATLYRAQTDYANVRVIRKPNEGLAATRNFGAKLVDSPFLAFLDADDRVDPRYYRRAIDILKHYDNVSFVGAWAKYFGHADGIWPTWNPEPPYALYHNPLNTSALVYKTSHFLAYGLNDVAMEYGMEDYESMVRLLSHGCQGVVIPEPYFLYRVRKDSMSRGFNVDNLNLLYQWVMEKNPAFFAQYQKDLILLLNANGPQYLMDNPTWPTKVNDITEQR</sequence>
<dbReference type="CDD" id="cd03801">
    <property type="entry name" value="GT4_PimA-like"/>
    <property type="match status" value="1"/>
</dbReference>
<dbReference type="InterPro" id="IPR029044">
    <property type="entry name" value="Nucleotide-diphossugar_trans"/>
</dbReference>
<proteinExistence type="predicted"/>
<dbReference type="InterPro" id="IPR001296">
    <property type="entry name" value="Glyco_trans_1"/>
</dbReference>
<evidence type="ECO:0000259" key="1">
    <source>
        <dbReference type="Pfam" id="PF00534"/>
    </source>
</evidence>
<accession>A0A2T2WW06</accession>
<dbReference type="GO" id="GO:0016757">
    <property type="term" value="F:glycosyltransferase activity"/>
    <property type="evidence" value="ECO:0007669"/>
    <property type="project" value="InterPro"/>
</dbReference>
<dbReference type="InterPro" id="IPR001173">
    <property type="entry name" value="Glyco_trans_2-like"/>
</dbReference>
<dbReference type="Gene3D" id="3.90.550.10">
    <property type="entry name" value="Spore Coat Polysaccharide Biosynthesis Protein SpsA, Chain A"/>
    <property type="match status" value="1"/>
</dbReference>
<evidence type="ECO:0000313" key="5">
    <source>
        <dbReference type="Proteomes" id="UP000242705"/>
    </source>
</evidence>
<dbReference type="Pfam" id="PF13439">
    <property type="entry name" value="Glyco_transf_4"/>
    <property type="match status" value="1"/>
</dbReference>
<dbReference type="InterPro" id="IPR028098">
    <property type="entry name" value="Glyco_trans_4-like_N"/>
</dbReference>
<feature type="domain" description="Glycosyltransferase 2-like" evidence="2">
    <location>
        <begin position="432"/>
        <end position="571"/>
    </location>
</feature>
<dbReference type="Pfam" id="PF00534">
    <property type="entry name" value="Glycos_transf_1"/>
    <property type="match status" value="1"/>
</dbReference>
<dbReference type="EMBL" id="PXYX01000023">
    <property type="protein sequence ID" value="PSR26402.1"/>
    <property type="molecule type" value="Genomic_DNA"/>
</dbReference>
<evidence type="ECO:0000259" key="3">
    <source>
        <dbReference type="Pfam" id="PF13439"/>
    </source>
</evidence>
<protein>
    <submittedName>
        <fullName evidence="4">Uncharacterized protein</fullName>
    </submittedName>
</protein>
<reference evidence="4 5" key="1">
    <citation type="journal article" date="2014" name="BMC Genomics">
        <title>Comparison of environmental and isolate Sulfobacillus genomes reveals diverse carbon, sulfur, nitrogen, and hydrogen metabolisms.</title>
        <authorList>
            <person name="Justice N.B."/>
            <person name="Norman A."/>
            <person name="Brown C.T."/>
            <person name="Singh A."/>
            <person name="Thomas B.C."/>
            <person name="Banfield J.F."/>
        </authorList>
    </citation>
    <scope>NUCLEOTIDE SEQUENCE [LARGE SCALE GENOMIC DNA]</scope>
    <source>
        <strain evidence="4">AMDSBA5</strain>
    </source>
</reference>
<dbReference type="CDD" id="cd00761">
    <property type="entry name" value="Glyco_tranf_GTA_type"/>
    <property type="match status" value="1"/>
</dbReference>
<comment type="caution">
    <text evidence="4">The sequence shown here is derived from an EMBL/GenBank/DDBJ whole genome shotgun (WGS) entry which is preliminary data.</text>
</comment>
<feature type="domain" description="Glycosyltransferase subfamily 4-like N-terminal" evidence="3">
    <location>
        <begin position="16"/>
        <end position="194"/>
    </location>
</feature>
<dbReference type="Pfam" id="PF00535">
    <property type="entry name" value="Glycos_transf_2"/>
    <property type="match status" value="1"/>
</dbReference>
<dbReference type="SUPFAM" id="SSF53756">
    <property type="entry name" value="UDP-Glycosyltransferase/glycogen phosphorylase"/>
    <property type="match status" value="1"/>
</dbReference>
<dbReference type="AlphaFoldDB" id="A0A2T2WW06"/>